<feature type="transmembrane region" description="Helical" evidence="1">
    <location>
        <begin position="7"/>
        <end position="26"/>
    </location>
</feature>
<comment type="caution">
    <text evidence="2">The sequence shown here is derived from an EMBL/GenBank/DDBJ whole genome shotgun (WGS) entry which is preliminary data.</text>
</comment>
<protein>
    <submittedName>
        <fullName evidence="2">Uncharacterized protein</fullName>
    </submittedName>
</protein>
<feature type="transmembrane region" description="Helical" evidence="1">
    <location>
        <begin position="32"/>
        <end position="55"/>
    </location>
</feature>
<dbReference type="RefSeq" id="WP_110758091.1">
    <property type="nucleotide sequence ID" value="NZ_PRLG01000015.1"/>
</dbReference>
<keyword evidence="1" id="KW-0812">Transmembrane</keyword>
<dbReference type="AlphaFoldDB" id="A0A2W0CG47"/>
<gene>
    <name evidence="2" type="ORF">PIL02S_01994</name>
</gene>
<proteinExistence type="predicted"/>
<evidence type="ECO:0000313" key="3">
    <source>
        <dbReference type="Proteomes" id="UP000247459"/>
    </source>
</evidence>
<reference evidence="2 3" key="1">
    <citation type="submission" date="2018-01" db="EMBL/GenBank/DDBJ databases">
        <title>Genome sequence of the PGP bacterium Paenibacillus illinoisensis E3.</title>
        <authorList>
            <person name="Rolli E."/>
            <person name="Marasco R."/>
            <person name="Bessem C."/>
            <person name="Michoud G."/>
            <person name="Gaiarsa S."/>
            <person name="Borin S."/>
            <person name="Daffonchio D."/>
        </authorList>
    </citation>
    <scope>NUCLEOTIDE SEQUENCE [LARGE SCALE GENOMIC DNA]</scope>
    <source>
        <strain evidence="2 3">E3</strain>
    </source>
</reference>
<dbReference type="Proteomes" id="UP000247459">
    <property type="component" value="Unassembled WGS sequence"/>
</dbReference>
<dbReference type="EMBL" id="PRLG01000015">
    <property type="protein sequence ID" value="PYY29789.1"/>
    <property type="molecule type" value="Genomic_DNA"/>
</dbReference>
<dbReference type="OrthoDB" id="2927302at2"/>
<accession>A0A2W0CG47</accession>
<evidence type="ECO:0000256" key="1">
    <source>
        <dbReference type="SAM" id="Phobius"/>
    </source>
</evidence>
<evidence type="ECO:0000313" key="2">
    <source>
        <dbReference type="EMBL" id="PYY29789.1"/>
    </source>
</evidence>
<name>A0A2W0CG47_9BACL</name>
<keyword evidence="1" id="KW-0472">Membrane</keyword>
<sequence>MNKKTKGIIGVIGSLIVCFFGGYRLITETPSTVSLLIIPIVLTVTGSIGVIGNLITLKKLNKDAN</sequence>
<organism evidence="2 3">
    <name type="scientific">Paenibacillus illinoisensis</name>
    <dbReference type="NCBI Taxonomy" id="59845"/>
    <lineage>
        <taxon>Bacteria</taxon>
        <taxon>Bacillati</taxon>
        <taxon>Bacillota</taxon>
        <taxon>Bacilli</taxon>
        <taxon>Bacillales</taxon>
        <taxon>Paenibacillaceae</taxon>
        <taxon>Paenibacillus</taxon>
    </lineage>
</organism>
<keyword evidence="1" id="KW-1133">Transmembrane helix</keyword>